<dbReference type="EMBL" id="CM047585">
    <property type="protein sequence ID" value="KAI9911030.1"/>
    <property type="molecule type" value="Genomic_DNA"/>
</dbReference>
<dbReference type="Proteomes" id="UP001163321">
    <property type="component" value="Chromosome 6"/>
</dbReference>
<protein>
    <submittedName>
        <fullName evidence="1">Uncharacterized protein</fullName>
    </submittedName>
</protein>
<organism evidence="1 2">
    <name type="scientific">Peronosclerospora sorghi</name>
    <dbReference type="NCBI Taxonomy" id="230839"/>
    <lineage>
        <taxon>Eukaryota</taxon>
        <taxon>Sar</taxon>
        <taxon>Stramenopiles</taxon>
        <taxon>Oomycota</taxon>
        <taxon>Peronosporomycetes</taxon>
        <taxon>Peronosporales</taxon>
        <taxon>Peronosporaceae</taxon>
        <taxon>Peronosclerospora</taxon>
    </lineage>
</organism>
<proteinExistence type="predicted"/>
<evidence type="ECO:0000313" key="1">
    <source>
        <dbReference type="EMBL" id="KAI9911030.1"/>
    </source>
</evidence>
<comment type="caution">
    <text evidence="1">The sequence shown here is derived from an EMBL/GenBank/DDBJ whole genome shotgun (WGS) entry which is preliminary data.</text>
</comment>
<name>A0ACC0VYM3_9STRA</name>
<evidence type="ECO:0000313" key="2">
    <source>
        <dbReference type="Proteomes" id="UP001163321"/>
    </source>
</evidence>
<keyword evidence="2" id="KW-1185">Reference proteome</keyword>
<reference evidence="1 2" key="1">
    <citation type="journal article" date="2022" name="bioRxiv">
        <title>The genome of the oomycete Peronosclerospora sorghi, a cosmopolitan pathogen of maize and sorghum, is inflated with dispersed pseudogenes.</title>
        <authorList>
            <person name="Fletcher K."/>
            <person name="Martin F."/>
            <person name="Isakeit T."/>
            <person name="Cavanaugh K."/>
            <person name="Magill C."/>
            <person name="Michelmore R."/>
        </authorList>
    </citation>
    <scope>NUCLEOTIDE SEQUENCE [LARGE SCALE GENOMIC DNA]</scope>
    <source>
        <strain evidence="1">P6</strain>
    </source>
</reference>
<gene>
    <name evidence="1" type="ORF">PsorP6_011022</name>
</gene>
<accession>A0ACC0VYM3</accession>
<sequence>MYILAQSWQPTFCFGKEAQYPGCRAPQRYWQSHLTLHGLWPELTGSAPPSFCAGEAFDVDKIERELGLDTLHQFWPDVKFSEASPQYPDFWKHEWTRHGTCSGLEQVAYFTHALNLERNETLAPTPRFVQEHVGAKVDATKLRQAFGDAALKCQRAKHVTMFSQVFTCWLKDEHNVPTRRTACPSHIHAEDTCGHGSLTIPTFPRDIPLGVAPSTLQSLKTNLPDFKHAFLAKYNKHPSFAPPLTHGGSHKGDMERRQNRIGRCDRDGRNTAMLRRVGCATRDIIQDRELGQFVDAAWAQAR</sequence>